<feature type="region of interest" description="Disordered" evidence="1">
    <location>
        <begin position="554"/>
        <end position="579"/>
    </location>
</feature>
<protein>
    <submittedName>
        <fullName evidence="4">Uncharacterized protein</fullName>
    </submittedName>
</protein>
<dbReference type="EMBL" id="CM017880">
    <property type="protein sequence ID" value="KAG1360954.1"/>
    <property type="molecule type" value="Genomic_DNA"/>
</dbReference>
<proteinExistence type="predicted"/>
<accession>A0A8K0IK60</accession>
<evidence type="ECO:0000256" key="1">
    <source>
        <dbReference type="SAM" id="MobiDB-lite"/>
    </source>
</evidence>
<evidence type="ECO:0000259" key="2">
    <source>
        <dbReference type="Pfam" id="PF05003"/>
    </source>
</evidence>
<name>A0A8K0IK60_COCNU</name>
<gene>
    <name evidence="4" type="ORF">COCNU_09G004170</name>
</gene>
<dbReference type="GO" id="GO:0045927">
    <property type="term" value="P:positive regulation of growth"/>
    <property type="evidence" value="ECO:0007669"/>
    <property type="project" value="InterPro"/>
</dbReference>
<evidence type="ECO:0000313" key="4">
    <source>
        <dbReference type="EMBL" id="KAG1360954.1"/>
    </source>
</evidence>
<feature type="domain" description="DUF668" evidence="2">
    <location>
        <begin position="341"/>
        <end position="426"/>
    </location>
</feature>
<dbReference type="AlphaFoldDB" id="A0A8K0IK60"/>
<dbReference type="Proteomes" id="UP000797356">
    <property type="component" value="Chromosome 9"/>
</dbReference>
<reference evidence="4" key="1">
    <citation type="journal article" date="2017" name="Gigascience">
        <title>The genome draft of coconut (Cocos nucifera).</title>
        <authorList>
            <person name="Xiao Y."/>
            <person name="Xu P."/>
            <person name="Fan H."/>
            <person name="Baudouin L."/>
            <person name="Xia W."/>
            <person name="Bocs S."/>
            <person name="Xu J."/>
            <person name="Li Q."/>
            <person name="Guo A."/>
            <person name="Zhou L."/>
            <person name="Li J."/>
            <person name="Wu Y."/>
            <person name="Ma Z."/>
            <person name="Armero A."/>
            <person name="Issali A.E."/>
            <person name="Liu N."/>
            <person name="Peng M."/>
            <person name="Yang Y."/>
        </authorList>
    </citation>
    <scope>NUCLEOTIDE SEQUENCE</scope>
    <source>
        <tissue evidence="4">Spear leaf of Hainan Tall coconut</tissue>
    </source>
</reference>
<dbReference type="Pfam" id="PF11961">
    <property type="entry name" value="DUF3475"/>
    <property type="match status" value="1"/>
</dbReference>
<dbReference type="PANTHER" id="PTHR31730">
    <property type="entry name" value="OS01G0873900 PROTEIN"/>
    <property type="match status" value="1"/>
</dbReference>
<evidence type="ECO:0000259" key="3">
    <source>
        <dbReference type="Pfam" id="PF11961"/>
    </source>
</evidence>
<comment type="caution">
    <text evidence="4">The sequence shown here is derived from an EMBL/GenBank/DDBJ whole genome shotgun (WGS) entry which is preliminary data.</text>
</comment>
<feature type="compositionally biased region" description="Basic residues" evidence="1">
    <location>
        <begin position="561"/>
        <end position="570"/>
    </location>
</feature>
<reference evidence="4" key="2">
    <citation type="submission" date="2019-07" db="EMBL/GenBank/DDBJ databases">
        <authorList>
            <person name="Yang Y."/>
            <person name="Bocs S."/>
            <person name="Baudouin L."/>
        </authorList>
    </citation>
    <scope>NUCLEOTIDE SEQUENCE</scope>
    <source>
        <tissue evidence="4">Spear leaf of Hainan Tall coconut</tissue>
    </source>
</reference>
<dbReference type="InterPro" id="IPR007700">
    <property type="entry name" value="DUF668"/>
</dbReference>
<sequence>MLPEVMIPGSFGSSRRRPKLERPDLEIMMLTFALIPVDLEQKDLSIMAVVVQEQEETNDLLMDVDVVRILVLGRAGIAGLERAVEVLDTLGSSMTSLNPSSGFISGTAARGNKVSILAFEVANTIAKGANLWRSLSDESIKFLKEDILQSDGVRKLISVDTNELLCIVAADKREELDVFSREVIRFGDLCKNPTWHNLGRYFRKLSSDLTPQEQLKAEVETTMRHLIHLAQNTSELYHELHALDRFELDYQRKLQEEELLPAGKRESLMILHSELKRQRKLVKSLKKKSLWSRNLEEVVEKFVDIVASLHKEILETFSNTVLIQFETLAATMNYGPVQNQRLGVAGLALHYANIINQIDNIASRPLVLPPNTRDSLYHGLPAGVKAALRSRLQAFDAQEEFTVAQIKAEMQKTLKWIVPLAENTIRAHQGFGWVGEWANIGTEVNKNPAPEQNITRIQTLYHADKQKTDHYVLELVVWLHQLVIQVKNRGYGFKPLQPVRCRSQKEISLPHETKQASSRPCNTRSYDILQISEEERELLDRLISNRMILGRSKSLELGPRKDKRGRRNRALSRSSGNSPAKEFSLALDLQLERTRVLDVMDGIDTLDTFPKAPFYA</sequence>
<dbReference type="InterPro" id="IPR045021">
    <property type="entry name" value="PSI1/2/3"/>
</dbReference>
<keyword evidence="5" id="KW-1185">Reference proteome</keyword>
<dbReference type="Pfam" id="PF05003">
    <property type="entry name" value="DUF668"/>
    <property type="match status" value="1"/>
</dbReference>
<organism evidence="4 5">
    <name type="scientific">Cocos nucifera</name>
    <name type="common">Coconut palm</name>
    <dbReference type="NCBI Taxonomy" id="13894"/>
    <lineage>
        <taxon>Eukaryota</taxon>
        <taxon>Viridiplantae</taxon>
        <taxon>Streptophyta</taxon>
        <taxon>Embryophyta</taxon>
        <taxon>Tracheophyta</taxon>
        <taxon>Spermatophyta</taxon>
        <taxon>Magnoliopsida</taxon>
        <taxon>Liliopsida</taxon>
        <taxon>Arecaceae</taxon>
        <taxon>Arecoideae</taxon>
        <taxon>Cocoseae</taxon>
        <taxon>Attaleinae</taxon>
        <taxon>Cocos</taxon>
    </lineage>
</organism>
<evidence type="ECO:0000313" key="5">
    <source>
        <dbReference type="Proteomes" id="UP000797356"/>
    </source>
</evidence>
<dbReference type="OrthoDB" id="2020544at2759"/>
<dbReference type="PANTHER" id="PTHR31730:SF37">
    <property type="entry name" value="OS06G0716000 PROTEIN"/>
    <property type="match status" value="1"/>
</dbReference>
<dbReference type="InterPro" id="IPR021864">
    <property type="entry name" value="DUF3475"/>
</dbReference>
<feature type="domain" description="DUF3475" evidence="3">
    <location>
        <begin position="116"/>
        <end position="172"/>
    </location>
</feature>